<dbReference type="EMBL" id="MHMW01000028">
    <property type="protein sequence ID" value="OGZ33636.1"/>
    <property type="molecule type" value="Genomic_DNA"/>
</dbReference>
<evidence type="ECO:0000256" key="6">
    <source>
        <dbReference type="ARBA" id="ARBA00022840"/>
    </source>
</evidence>
<dbReference type="CDD" id="cd00671">
    <property type="entry name" value="ArgRS_core"/>
    <property type="match status" value="1"/>
</dbReference>
<keyword evidence="7 10" id="KW-0648">Protein biosynthesis</keyword>
<dbReference type="PANTHER" id="PTHR11956">
    <property type="entry name" value="ARGINYL-TRNA SYNTHETASE"/>
    <property type="match status" value="1"/>
</dbReference>
<dbReference type="InterPro" id="IPR001278">
    <property type="entry name" value="Arg-tRNA-ligase"/>
</dbReference>
<evidence type="ECO:0000313" key="15">
    <source>
        <dbReference type="Proteomes" id="UP000179099"/>
    </source>
</evidence>
<keyword evidence="3 10" id="KW-0963">Cytoplasm</keyword>
<dbReference type="HAMAP" id="MF_00123">
    <property type="entry name" value="Arg_tRNA_synth"/>
    <property type="match status" value="1"/>
</dbReference>
<organism evidence="14 15">
    <name type="scientific">Candidatus Portnoybacteria bacterium RBG_19FT_COMBO_36_7</name>
    <dbReference type="NCBI Taxonomy" id="1801992"/>
    <lineage>
        <taxon>Bacteria</taxon>
        <taxon>Candidatus Portnoyibacteriota</taxon>
    </lineage>
</organism>
<evidence type="ECO:0000313" key="14">
    <source>
        <dbReference type="EMBL" id="OGZ33636.1"/>
    </source>
</evidence>
<gene>
    <name evidence="10" type="primary">argS</name>
    <name evidence="14" type="ORF">A2Y98_01750</name>
</gene>
<dbReference type="PANTHER" id="PTHR11956:SF5">
    <property type="entry name" value="ARGININE--TRNA LIGASE, CYTOPLASMIC"/>
    <property type="match status" value="1"/>
</dbReference>
<dbReference type="Pfam" id="PF05746">
    <property type="entry name" value="DALR_1"/>
    <property type="match status" value="1"/>
</dbReference>
<dbReference type="Proteomes" id="UP000179099">
    <property type="component" value="Unassembled WGS sequence"/>
</dbReference>
<dbReference type="SUPFAM" id="SSF55190">
    <property type="entry name" value="Arginyl-tRNA synthetase (ArgRS), N-terminal 'additional' domain"/>
    <property type="match status" value="1"/>
</dbReference>
<evidence type="ECO:0000256" key="8">
    <source>
        <dbReference type="ARBA" id="ARBA00023146"/>
    </source>
</evidence>
<dbReference type="GO" id="GO:0005737">
    <property type="term" value="C:cytoplasm"/>
    <property type="evidence" value="ECO:0007669"/>
    <property type="project" value="UniProtKB-SubCell"/>
</dbReference>
<dbReference type="GO" id="GO:0005524">
    <property type="term" value="F:ATP binding"/>
    <property type="evidence" value="ECO:0007669"/>
    <property type="project" value="UniProtKB-UniRule"/>
</dbReference>
<comment type="similarity">
    <text evidence="2 10 11">Belongs to the class-I aminoacyl-tRNA synthetase family.</text>
</comment>
<evidence type="ECO:0000256" key="9">
    <source>
        <dbReference type="ARBA" id="ARBA00049339"/>
    </source>
</evidence>
<evidence type="ECO:0000256" key="3">
    <source>
        <dbReference type="ARBA" id="ARBA00022490"/>
    </source>
</evidence>
<evidence type="ECO:0000256" key="4">
    <source>
        <dbReference type="ARBA" id="ARBA00022598"/>
    </source>
</evidence>
<feature type="domain" description="Arginyl tRNA synthetase N-terminal" evidence="13">
    <location>
        <begin position="2"/>
        <end position="80"/>
    </location>
</feature>
<dbReference type="FunFam" id="1.10.730.10:FF:000008">
    <property type="entry name" value="Arginine--tRNA ligase"/>
    <property type="match status" value="1"/>
</dbReference>
<accession>A0A1G2F6D5</accession>
<dbReference type="SUPFAM" id="SSF52374">
    <property type="entry name" value="Nucleotidylyl transferase"/>
    <property type="match status" value="1"/>
</dbReference>
<proteinExistence type="inferred from homology"/>
<reference evidence="14 15" key="1">
    <citation type="journal article" date="2016" name="Nat. Commun.">
        <title>Thousands of microbial genomes shed light on interconnected biogeochemical processes in an aquifer system.</title>
        <authorList>
            <person name="Anantharaman K."/>
            <person name="Brown C.T."/>
            <person name="Hug L.A."/>
            <person name="Sharon I."/>
            <person name="Castelle C.J."/>
            <person name="Probst A.J."/>
            <person name="Thomas B.C."/>
            <person name="Singh A."/>
            <person name="Wilkins M.J."/>
            <person name="Karaoz U."/>
            <person name="Brodie E.L."/>
            <person name="Williams K.H."/>
            <person name="Hubbard S.S."/>
            <person name="Banfield J.F."/>
        </authorList>
    </citation>
    <scope>NUCLEOTIDE SEQUENCE [LARGE SCALE GENOMIC DNA]</scope>
</reference>
<dbReference type="InterPro" id="IPR005148">
    <property type="entry name" value="Arg-tRNA-synth_N"/>
</dbReference>
<name>A0A1G2F6D5_9BACT</name>
<sequence length="530" mass="61039">MLRQEIKKFLNMPEAEIGRPENRNFGDYSTNVALKLAKKEGKNPMEAAEEIKKNLESGVRNQELFKKTEIVKPGFINFFVSDEYLQKEIGQIIEDGAEYGRLKLGDNKKVQVEFISANPTGPLTLGNGRGGFFGDALANIYGKAGFSVKREYFINDAGYQVEILGHSILGDEKAQYQGQYIDELRKKFTGFFSSKDPKKVGEKAADYIMEKMIKPTVRERMNIKFDEWISEKKMRQTGAVEKILKLLKEKNLTYEKEGALWFRSADFGDDKDRVLITSDKNERNNEATYILSDIAYHHDKFVERKFDKAVDVWGADHHGYVGRLKAAKKALQLPGELEIIIMQLVRLFEGGQEIRMSKREGTYITLDELLYEIPLDVARFFFLMYSPDTHMDFNLDLAREQSEKNPVYYVQYAYARIHSILAKFKVQSSKFKVASQNLKLLTHPSEMDLIKQLIRLPEIIEDTALDYQVQRLPQYALEMVRAFHKFYEECRVIDDKNLDLTAARLKLVEATGIVLKNTLDLMGISAPEKM</sequence>
<keyword evidence="6 10" id="KW-0067">ATP-binding</keyword>
<dbReference type="GO" id="GO:0004814">
    <property type="term" value="F:arginine-tRNA ligase activity"/>
    <property type="evidence" value="ECO:0007669"/>
    <property type="project" value="UniProtKB-UniRule"/>
</dbReference>
<comment type="catalytic activity">
    <reaction evidence="9 10">
        <text>tRNA(Arg) + L-arginine + ATP = L-arginyl-tRNA(Arg) + AMP + diphosphate</text>
        <dbReference type="Rhea" id="RHEA:20301"/>
        <dbReference type="Rhea" id="RHEA-COMP:9658"/>
        <dbReference type="Rhea" id="RHEA-COMP:9673"/>
        <dbReference type="ChEBI" id="CHEBI:30616"/>
        <dbReference type="ChEBI" id="CHEBI:32682"/>
        <dbReference type="ChEBI" id="CHEBI:33019"/>
        <dbReference type="ChEBI" id="CHEBI:78442"/>
        <dbReference type="ChEBI" id="CHEBI:78513"/>
        <dbReference type="ChEBI" id="CHEBI:456215"/>
        <dbReference type="EC" id="6.1.1.19"/>
    </reaction>
</comment>
<comment type="subcellular location">
    <subcellularLocation>
        <location evidence="1 10">Cytoplasm</location>
    </subcellularLocation>
</comment>
<comment type="subunit">
    <text evidence="10">Monomer.</text>
</comment>
<evidence type="ECO:0000256" key="1">
    <source>
        <dbReference type="ARBA" id="ARBA00004496"/>
    </source>
</evidence>
<dbReference type="STRING" id="1801992.A2Y98_01750"/>
<dbReference type="AlphaFoldDB" id="A0A1G2F6D5"/>
<dbReference type="PROSITE" id="PS00178">
    <property type="entry name" value="AA_TRNA_LIGASE_I"/>
    <property type="match status" value="1"/>
</dbReference>
<dbReference type="Gene3D" id="3.40.50.620">
    <property type="entry name" value="HUPs"/>
    <property type="match status" value="1"/>
</dbReference>
<dbReference type="GO" id="GO:0006420">
    <property type="term" value="P:arginyl-tRNA aminoacylation"/>
    <property type="evidence" value="ECO:0007669"/>
    <property type="project" value="UniProtKB-UniRule"/>
</dbReference>
<protein>
    <recommendedName>
        <fullName evidence="10">Arginine--tRNA ligase</fullName>
        <ecNumber evidence="10">6.1.1.19</ecNumber>
    </recommendedName>
    <alternativeName>
        <fullName evidence="10">Arginyl-tRNA synthetase</fullName>
        <shortName evidence="10">ArgRS</shortName>
    </alternativeName>
</protein>
<dbReference type="InterPro" id="IPR036695">
    <property type="entry name" value="Arg-tRNA-synth_N_sf"/>
</dbReference>
<feature type="domain" description="DALR anticodon binding" evidence="12">
    <location>
        <begin position="410"/>
        <end position="530"/>
    </location>
</feature>
<dbReference type="PRINTS" id="PR01038">
    <property type="entry name" value="TRNASYNTHARG"/>
</dbReference>
<dbReference type="Pfam" id="PF03485">
    <property type="entry name" value="Arg_tRNA_synt_N"/>
    <property type="match status" value="1"/>
</dbReference>
<dbReference type="SMART" id="SM01016">
    <property type="entry name" value="Arg_tRNA_synt_N"/>
    <property type="match status" value="1"/>
</dbReference>
<dbReference type="InterPro" id="IPR035684">
    <property type="entry name" value="ArgRS_core"/>
</dbReference>
<keyword evidence="4 10" id="KW-0436">Ligase</keyword>
<dbReference type="InterPro" id="IPR014729">
    <property type="entry name" value="Rossmann-like_a/b/a_fold"/>
</dbReference>
<evidence type="ECO:0000259" key="12">
    <source>
        <dbReference type="SMART" id="SM00836"/>
    </source>
</evidence>
<evidence type="ECO:0000256" key="11">
    <source>
        <dbReference type="RuleBase" id="RU363038"/>
    </source>
</evidence>
<dbReference type="Gene3D" id="3.30.1360.70">
    <property type="entry name" value="Arginyl tRNA synthetase N-terminal domain"/>
    <property type="match status" value="1"/>
</dbReference>
<keyword evidence="8 10" id="KW-0030">Aminoacyl-tRNA synthetase</keyword>
<comment type="caution">
    <text evidence="14">The sequence shown here is derived from an EMBL/GenBank/DDBJ whole genome shotgun (WGS) entry which is preliminary data.</text>
</comment>
<dbReference type="EC" id="6.1.1.19" evidence="10"/>
<dbReference type="Gene3D" id="1.10.730.10">
    <property type="entry name" value="Isoleucyl-tRNA Synthetase, Domain 1"/>
    <property type="match status" value="1"/>
</dbReference>
<dbReference type="SMART" id="SM00836">
    <property type="entry name" value="DALR_1"/>
    <property type="match status" value="1"/>
</dbReference>
<evidence type="ECO:0000256" key="7">
    <source>
        <dbReference type="ARBA" id="ARBA00022917"/>
    </source>
</evidence>
<dbReference type="InterPro" id="IPR008909">
    <property type="entry name" value="DALR_anticod-bd"/>
</dbReference>
<evidence type="ECO:0000256" key="2">
    <source>
        <dbReference type="ARBA" id="ARBA00005594"/>
    </source>
</evidence>
<dbReference type="InterPro" id="IPR009080">
    <property type="entry name" value="tRNAsynth_Ia_anticodon-bd"/>
</dbReference>
<evidence type="ECO:0000256" key="10">
    <source>
        <dbReference type="HAMAP-Rule" id="MF_00123"/>
    </source>
</evidence>
<keyword evidence="5 10" id="KW-0547">Nucleotide-binding</keyword>
<evidence type="ECO:0000259" key="13">
    <source>
        <dbReference type="SMART" id="SM01016"/>
    </source>
</evidence>
<feature type="short sequence motif" description="'HIGH' region" evidence="10">
    <location>
        <begin position="117"/>
        <end position="127"/>
    </location>
</feature>
<dbReference type="Pfam" id="PF00750">
    <property type="entry name" value="tRNA-synt_1d"/>
    <property type="match status" value="2"/>
</dbReference>
<dbReference type="InterPro" id="IPR001412">
    <property type="entry name" value="aa-tRNA-synth_I_CS"/>
</dbReference>
<dbReference type="SUPFAM" id="SSF47323">
    <property type="entry name" value="Anticodon-binding domain of a subclass of class I aminoacyl-tRNA synthetases"/>
    <property type="match status" value="1"/>
</dbReference>
<evidence type="ECO:0000256" key="5">
    <source>
        <dbReference type="ARBA" id="ARBA00022741"/>
    </source>
</evidence>